<comment type="caution">
    <text evidence="2">The sequence shown here is derived from an EMBL/GenBank/DDBJ whole genome shotgun (WGS) entry which is preliminary data.</text>
</comment>
<sequence>MVKMVPHEAFACSCAEGDVVLRQSYKPESYETRLRQLMSSLGAPSAGPSTPPIYSSGPSTPPSYSSGPSTPPNYSPGSSRNAEFSNCKHLRGKISVLKATMDMHMHPEQHTVNSAALLHEVLNEMEKLDLE</sequence>
<gene>
    <name evidence="2" type="ORF">Tco_0894284</name>
</gene>
<keyword evidence="3" id="KW-1185">Reference proteome</keyword>
<dbReference type="Proteomes" id="UP001151760">
    <property type="component" value="Unassembled WGS sequence"/>
</dbReference>
<organism evidence="2 3">
    <name type="scientific">Tanacetum coccineum</name>
    <dbReference type="NCBI Taxonomy" id="301880"/>
    <lineage>
        <taxon>Eukaryota</taxon>
        <taxon>Viridiplantae</taxon>
        <taxon>Streptophyta</taxon>
        <taxon>Embryophyta</taxon>
        <taxon>Tracheophyta</taxon>
        <taxon>Spermatophyta</taxon>
        <taxon>Magnoliopsida</taxon>
        <taxon>eudicotyledons</taxon>
        <taxon>Gunneridae</taxon>
        <taxon>Pentapetalae</taxon>
        <taxon>asterids</taxon>
        <taxon>campanulids</taxon>
        <taxon>Asterales</taxon>
        <taxon>Asteraceae</taxon>
        <taxon>Asteroideae</taxon>
        <taxon>Anthemideae</taxon>
        <taxon>Anthemidinae</taxon>
        <taxon>Tanacetum</taxon>
    </lineage>
</organism>
<feature type="compositionally biased region" description="Low complexity" evidence="1">
    <location>
        <begin position="52"/>
        <end position="68"/>
    </location>
</feature>
<name>A0ABQ5CE41_9ASTR</name>
<reference evidence="2" key="1">
    <citation type="journal article" date="2022" name="Int. J. Mol. Sci.">
        <title>Draft Genome of Tanacetum Coccineum: Genomic Comparison of Closely Related Tanacetum-Family Plants.</title>
        <authorList>
            <person name="Yamashiro T."/>
            <person name="Shiraishi A."/>
            <person name="Nakayama K."/>
            <person name="Satake H."/>
        </authorList>
    </citation>
    <scope>NUCLEOTIDE SEQUENCE</scope>
</reference>
<protein>
    <submittedName>
        <fullName evidence="2">Uncharacterized protein</fullName>
    </submittedName>
</protein>
<evidence type="ECO:0000256" key="1">
    <source>
        <dbReference type="SAM" id="MobiDB-lite"/>
    </source>
</evidence>
<proteinExistence type="predicted"/>
<reference evidence="2" key="2">
    <citation type="submission" date="2022-01" db="EMBL/GenBank/DDBJ databases">
        <authorList>
            <person name="Yamashiro T."/>
            <person name="Shiraishi A."/>
            <person name="Satake H."/>
            <person name="Nakayama K."/>
        </authorList>
    </citation>
    <scope>NUCLEOTIDE SEQUENCE</scope>
</reference>
<feature type="region of interest" description="Disordered" evidence="1">
    <location>
        <begin position="37"/>
        <end position="85"/>
    </location>
</feature>
<evidence type="ECO:0000313" key="2">
    <source>
        <dbReference type="EMBL" id="GJT24347.1"/>
    </source>
</evidence>
<accession>A0ABQ5CE41</accession>
<evidence type="ECO:0000313" key="3">
    <source>
        <dbReference type="Proteomes" id="UP001151760"/>
    </source>
</evidence>
<dbReference type="EMBL" id="BQNB010014128">
    <property type="protein sequence ID" value="GJT24347.1"/>
    <property type="molecule type" value="Genomic_DNA"/>
</dbReference>